<proteinExistence type="predicted"/>
<evidence type="ECO:0000256" key="7">
    <source>
        <dbReference type="ARBA" id="ARBA00034247"/>
    </source>
</evidence>
<name>A0ABT5KYB0_9ALTE</name>
<feature type="transmembrane region" description="Helical" evidence="9">
    <location>
        <begin position="262"/>
        <end position="281"/>
    </location>
</feature>
<keyword evidence="11" id="KW-0808">Transferase</keyword>
<dbReference type="Pfam" id="PF05231">
    <property type="entry name" value="MASE1"/>
    <property type="match status" value="1"/>
</dbReference>
<feature type="transmembrane region" description="Helical" evidence="9">
    <location>
        <begin position="231"/>
        <end position="250"/>
    </location>
</feature>
<dbReference type="PANTHER" id="PTHR45138">
    <property type="entry name" value="REGULATORY COMPONENTS OF SENSORY TRANSDUCTION SYSTEM"/>
    <property type="match status" value="1"/>
</dbReference>
<keyword evidence="6 9" id="KW-0472">Membrane</keyword>
<feature type="transmembrane region" description="Helical" evidence="9">
    <location>
        <begin position="7"/>
        <end position="25"/>
    </location>
</feature>
<feature type="transmembrane region" description="Helical" evidence="9">
    <location>
        <begin position="180"/>
        <end position="197"/>
    </location>
</feature>
<dbReference type="Pfam" id="PF00990">
    <property type="entry name" value="GGDEF"/>
    <property type="match status" value="1"/>
</dbReference>
<dbReference type="InterPro" id="IPR050469">
    <property type="entry name" value="Diguanylate_Cyclase"/>
</dbReference>
<dbReference type="InterPro" id="IPR043128">
    <property type="entry name" value="Rev_trsase/Diguanyl_cyclase"/>
</dbReference>
<feature type="transmembrane region" description="Helical" evidence="9">
    <location>
        <begin position="147"/>
        <end position="168"/>
    </location>
</feature>
<dbReference type="PROSITE" id="PS50887">
    <property type="entry name" value="GGDEF"/>
    <property type="match status" value="1"/>
</dbReference>
<dbReference type="EC" id="2.7.7.65" evidence="2"/>
<feature type="transmembrane region" description="Helical" evidence="9">
    <location>
        <begin position="77"/>
        <end position="95"/>
    </location>
</feature>
<feature type="coiled-coil region" evidence="8">
    <location>
        <begin position="280"/>
        <end position="307"/>
    </location>
</feature>
<evidence type="ECO:0000259" key="10">
    <source>
        <dbReference type="PROSITE" id="PS50887"/>
    </source>
</evidence>
<dbReference type="PANTHER" id="PTHR45138:SF9">
    <property type="entry name" value="DIGUANYLATE CYCLASE DGCM-RELATED"/>
    <property type="match status" value="1"/>
</dbReference>
<evidence type="ECO:0000256" key="5">
    <source>
        <dbReference type="ARBA" id="ARBA00022989"/>
    </source>
</evidence>
<comment type="caution">
    <text evidence="11">The sequence shown here is derived from an EMBL/GenBank/DDBJ whole genome shotgun (WGS) entry which is preliminary data.</text>
</comment>
<organism evidence="11 12">
    <name type="scientific">Alteromonas gilva</name>
    <dbReference type="NCBI Taxonomy" id="2987522"/>
    <lineage>
        <taxon>Bacteria</taxon>
        <taxon>Pseudomonadati</taxon>
        <taxon>Pseudomonadota</taxon>
        <taxon>Gammaproteobacteria</taxon>
        <taxon>Alteromonadales</taxon>
        <taxon>Alteromonadaceae</taxon>
        <taxon>Alteromonas/Salinimonas group</taxon>
        <taxon>Alteromonas</taxon>
    </lineage>
</organism>
<feature type="domain" description="GGDEF" evidence="10">
    <location>
        <begin position="356"/>
        <end position="494"/>
    </location>
</feature>
<keyword evidence="5 9" id="KW-1133">Transmembrane helix</keyword>
<feature type="transmembrane region" description="Helical" evidence="9">
    <location>
        <begin position="203"/>
        <end position="224"/>
    </location>
</feature>
<protein>
    <recommendedName>
        <fullName evidence="2">diguanylate cyclase</fullName>
        <ecNumber evidence="2">2.7.7.65</ecNumber>
    </recommendedName>
</protein>
<evidence type="ECO:0000256" key="6">
    <source>
        <dbReference type="ARBA" id="ARBA00023136"/>
    </source>
</evidence>
<gene>
    <name evidence="11" type="ORF">OIK42_03185</name>
</gene>
<dbReference type="InterPro" id="IPR007895">
    <property type="entry name" value="MASE1"/>
</dbReference>
<evidence type="ECO:0000256" key="1">
    <source>
        <dbReference type="ARBA" id="ARBA00004651"/>
    </source>
</evidence>
<keyword evidence="11" id="KW-0548">Nucleotidyltransferase</keyword>
<evidence type="ECO:0000256" key="9">
    <source>
        <dbReference type="SAM" id="Phobius"/>
    </source>
</evidence>
<evidence type="ECO:0000256" key="3">
    <source>
        <dbReference type="ARBA" id="ARBA00022475"/>
    </source>
</evidence>
<keyword evidence="4 9" id="KW-0812">Transmembrane</keyword>
<sequence length="494" mass="55575">MNKRYGLPQFLGVSLLTFFVIAVTYKLGFATQNIVTIWPSAAVTYWVARKYGKRALLPIIIAESFHAYLFLNILPLAYLVPVTNAFAAYLGVLVERRFNSQNNPLTSLPHIIALVFGGFLTLAVSGAILGGSIMVYVYKIEDWPELIWLWILSDYTGLIMLAPLLIIFEQPNKGITSGEILLRILPILTAILVIWVMGETQLLAHQGYYIVSMILTPLVLLLAFKQQTHYLCINYTLVCSGALLAILSSIDGDLTANLWLSNQHYITQVILIGYVVHAVNLQRMQLLKNLREERDLLENRVNLRTEQLAEEVAANKRIALEMERLATIDSLTEVLNRRAFQQQVDSEMIKAQRSLNPLCLAMMDIDYFKQVNDRYGHAAGDLVLIAVCNAIKQQIRADIDILGRLGGEEFALLLPDTRLEEAQSCLERCRRAIAELAIPFDYKNENVTIRVTCSFGLAAQSATNWSRDQLLIDADNALYQAKKTGRNKIIISNL</sequence>
<evidence type="ECO:0000313" key="11">
    <source>
        <dbReference type="EMBL" id="MDC8829760.1"/>
    </source>
</evidence>
<dbReference type="Proteomes" id="UP001218788">
    <property type="component" value="Unassembled WGS sequence"/>
</dbReference>
<dbReference type="Gene3D" id="3.30.70.270">
    <property type="match status" value="1"/>
</dbReference>
<dbReference type="SUPFAM" id="SSF55073">
    <property type="entry name" value="Nucleotide cyclase"/>
    <property type="match status" value="1"/>
</dbReference>
<dbReference type="CDD" id="cd01949">
    <property type="entry name" value="GGDEF"/>
    <property type="match status" value="1"/>
</dbReference>
<dbReference type="GO" id="GO:0052621">
    <property type="term" value="F:diguanylate cyclase activity"/>
    <property type="evidence" value="ECO:0007669"/>
    <property type="project" value="UniProtKB-EC"/>
</dbReference>
<evidence type="ECO:0000256" key="8">
    <source>
        <dbReference type="SAM" id="Coils"/>
    </source>
</evidence>
<evidence type="ECO:0000313" key="12">
    <source>
        <dbReference type="Proteomes" id="UP001218788"/>
    </source>
</evidence>
<keyword evidence="12" id="KW-1185">Reference proteome</keyword>
<evidence type="ECO:0000256" key="2">
    <source>
        <dbReference type="ARBA" id="ARBA00012528"/>
    </source>
</evidence>
<accession>A0ABT5KYB0</accession>
<dbReference type="EMBL" id="JAQQXP010000001">
    <property type="protein sequence ID" value="MDC8829760.1"/>
    <property type="molecule type" value="Genomic_DNA"/>
</dbReference>
<reference evidence="11 12" key="1">
    <citation type="submission" date="2022-10" db="EMBL/GenBank/DDBJ databases">
        <title>Alteromonas sp. chi3 Genome sequencing.</title>
        <authorList>
            <person name="Park S."/>
        </authorList>
    </citation>
    <scope>NUCLEOTIDE SEQUENCE [LARGE SCALE GENOMIC DNA]</scope>
    <source>
        <strain evidence="12">chi3</strain>
    </source>
</reference>
<comment type="subcellular location">
    <subcellularLocation>
        <location evidence="1">Cell membrane</location>
        <topology evidence="1">Multi-pass membrane protein</topology>
    </subcellularLocation>
</comment>
<keyword evidence="3" id="KW-1003">Cell membrane</keyword>
<dbReference type="NCBIfam" id="TIGR00254">
    <property type="entry name" value="GGDEF"/>
    <property type="match status" value="1"/>
</dbReference>
<comment type="catalytic activity">
    <reaction evidence="7">
        <text>2 GTP = 3',3'-c-di-GMP + 2 diphosphate</text>
        <dbReference type="Rhea" id="RHEA:24898"/>
        <dbReference type="ChEBI" id="CHEBI:33019"/>
        <dbReference type="ChEBI" id="CHEBI:37565"/>
        <dbReference type="ChEBI" id="CHEBI:58805"/>
        <dbReference type="EC" id="2.7.7.65"/>
    </reaction>
</comment>
<evidence type="ECO:0000256" key="4">
    <source>
        <dbReference type="ARBA" id="ARBA00022692"/>
    </source>
</evidence>
<dbReference type="RefSeq" id="WP_273638331.1">
    <property type="nucleotide sequence ID" value="NZ_JAQQXP010000001.1"/>
</dbReference>
<dbReference type="SMART" id="SM00267">
    <property type="entry name" value="GGDEF"/>
    <property type="match status" value="1"/>
</dbReference>
<dbReference type="InterPro" id="IPR000160">
    <property type="entry name" value="GGDEF_dom"/>
</dbReference>
<keyword evidence="8" id="KW-0175">Coiled coil</keyword>
<dbReference type="InterPro" id="IPR029787">
    <property type="entry name" value="Nucleotide_cyclase"/>
</dbReference>
<feature type="transmembrane region" description="Helical" evidence="9">
    <location>
        <begin position="107"/>
        <end position="135"/>
    </location>
</feature>